<dbReference type="InterPro" id="IPR027470">
    <property type="entry name" value="Cation_efflux_CTD"/>
</dbReference>
<dbReference type="GO" id="GO:0005886">
    <property type="term" value="C:plasma membrane"/>
    <property type="evidence" value="ECO:0007669"/>
    <property type="project" value="TreeGrafter"/>
</dbReference>
<name>A0A229NXX5_9BACL</name>
<keyword evidence="4 9" id="KW-0812">Transmembrane</keyword>
<proteinExistence type="inferred from homology"/>
<dbReference type="Gene3D" id="1.20.1510.10">
    <property type="entry name" value="Cation efflux protein transmembrane domain"/>
    <property type="match status" value="1"/>
</dbReference>
<keyword evidence="7 9" id="KW-0472">Membrane</keyword>
<organism evidence="12 13">
    <name type="scientific">Paenibacillus herberti</name>
    <dbReference type="NCBI Taxonomy" id="1619309"/>
    <lineage>
        <taxon>Bacteria</taxon>
        <taxon>Bacillati</taxon>
        <taxon>Bacillota</taxon>
        <taxon>Bacilli</taxon>
        <taxon>Bacillales</taxon>
        <taxon>Paenibacillaceae</taxon>
        <taxon>Paenibacillus</taxon>
    </lineage>
</organism>
<evidence type="ECO:0000259" key="10">
    <source>
        <dbReference type="Pfam" id="PF01545"/>
    </source>
</evidence>
<evidence type="ECO:0000256" key="4">
    <source>
        <dbReference type="ARBA" id="ARBA00022692"/>
    </source>
</evidence>
<feature type="compositionally biased region" description="Basic and acidic residues" evidence="8">
    <location>
        <begin position="1"/>
        <end position="30"/>
    </location>
</feature>
<dbReference type="EMBL" id="NMUQ01000002">
    <property type="protein sequence ID" value="OXM14876.1"/>
    <property type="molecule type" value="Genomic_DNA"/>
</dbReference>
<sequence>MSNQDRPDHQHDHEHDSKNPAEHAHTHDKNPGQGADRNNTNAGAQSKRKQTHNHDHGHSHGHGGHSHSHGGGSSGNRSGLLIALIITAGIMVLQFFGGLLTNSLALLSDSGHMLSDSSALALSLLAIWFASKPASLKRTFGFHRFEILAALFNGVTLIAIAIFITVEAWDRFWDPPTVASNSMIVIAVIGLLANIASAWFLMRKGDVKGNVNMKSAYLHVIGDALGSVGAIIAGILMSLFDWYRADPIISVIVSLLIVKSAWGMMKSTIHILMEGTPPSVDPESVRNDLQSLPGVINVHDLHIWTITSGIDSMTCHLLVEDESDSGVILQKALLLMKDDYEIEHCTIQIETSKVNHAVLGI</sequence>
<keyword evidence="3" id="KW-0813">Transport</keyword>
<feature type="region of interest" description="Disordered" evidence="8">
    <location>
        <begin position="1"/>
        <end position="74"/>
    </location>
</feature>
<evidence type="ECO:0000256" key="1">
    <source>
        <dbReference type="ARBA" id="ARBA00004141"/>
    </source>
</evidence>
<feature type="domain" description="Cation efflux protein cytoplasmic" evidence="11">
    <location>
        <begin position="277"/>
        <end position="351"/>
    </location>
</feature>
<dbReference type="InterPro" id="IPR058533">
    <property type="entry name" value="Cation_efflux_TM"/>
</dbReference>
<feature type="compositionally biased region" description="Basic residues" evidence="8">
    <location>
        <begin position="59"/>
        <end position="68"/>
    </location>
</feature>
<feature type="transmembrane region" description="Helical" evidence="9">
    <location>
        <begin position="147"/>
        <end position="166"/>
    </location>
</feature>
<dbReference type="AlphaFoldDB" id="A0A229NXX5"/>
<dbReference type="RefSeq" id="WP_089525693.1">
    <property type="nucleotide sequence ID" value="NZ_NMUQ01000002.1"/>
</dbReference>
<keyword evidence="5 9" id="KW-1133">Transmembrane helix</keyword>
<dbReference type="PANTHER" id="PTHR11562">
    <property type="entry name" value="CATION EFFLUX PROTEIN/ ZINC TRANSPORTER"/>
    <property type="match status" value="1"/>
</dbReference>
<dbReference type="SUPFAM" id="SSF160240">
    <property type="entry name" value="Cation efflux protein cytoplasmic domain-like"/>
    <property type="match status" value="1"/>
</dbReference>
<reference evidence="12 13" key="1">
    <citation type="submission" date="2017-07" db="EMBL/GenBank/DDBJ databases">
        <title>Paenibacillus herberti R33 genome sequencing and assembly.</title>
        <authorList>
            <person name="Su W."/>
        </authorList>
    </citation>
    <scope>NUCLEOTIDE SEQUENCE [LARGE SCALE GENOMIC DNA]</scope>
    <source>
        <strain evidence="12 13">R33</strain>
    </source>
</reference>
<comment type="similarity">
    <text evidence="2">Belongs to the cation diffusion facilitator (CDF) transporter (TC 2.A.4) family. SLC30A subfamily.</text>
</comment>
<protein>
    <submittedName>
        <fullName evidence="12">Cation transporter</fullName>
    </submittedName>
</protein>
<feature type="transmembrane region" description="Helical" evidence="9">
    <location>
        <begin position="221"/>
        <end position="242"/>
    </location>
</feature>
<comment type="caution">
    <text evidence="12">The sequence shown here is derived from an EMBL/GenBank/DDBJ whole genome shotgun (WGS) entry which is preliminary data.</text>
</comment>
<evidence type="ECO:0000256" key="9">
    <source>
        <dbReference type="SAM" id="Phobius"/>
    </source>
</evidence>
<dbReference type="PANTHER" id="PTHR11562:SF17">
    <property type="entry name" value="RE54080P-RELATED"/>
    <property type="match status" value="1"/>
</dbReference>
<evidence type="ECO:0000256" key="3">
    <source>
        <dbReference type="ARBA" id="ARBA00022448"/>
    </source>
</evidence>
<dbReference type="Pfam" id="PF16916">
    <property type="entry name" value="ZT_dimer"/>
    <property type="match status" value="1"/>
</dbReference>
<dbReference type="InterPro" id="IPR036837">
    <property type="entry name" value="Cation_efflux_CTD_sf"/>
</dbReference>
<dbReference type="Proteomes" id="UP000215145">
    <property type="component" value="Unassembled WGS sequence"/>
</dbReference>
<accession>A0A229NXX5</accession>
<feature type="transmembrane region" description="Helical" evidence="9">
    <location>
        <begin position="79"/>
        <end position="97"/>
    </location>
</feature>
<keyword evidence="13" id="KW-1185">Reference proteome</keyword>
<gene>
    <name evidence="12" type="ORF">CGZ75_18595</name>
</gene>
<feature type="transmembrane region" description="Helical" evidence="9">
    <location>
        <begin position="248"/>
        <end position="265"/>
    </location>
</feature>
<dbReference type="OrthoDB" id="9809646at2"/>
<dbReference type="InterPro" id="IPR027469">
    <property type="entry name" value="Cation_efflux_TMD_sf"/>
</dbReference>
<evidence type="ECO:0000256" key="6">
    <source>
        <dbReference type="ARBA" id="ARBA00023065"/>
    </source>
</evidence>
<dbReference type="InterPro" id="IPR002524">
    <property type="entry name" value="Cation_efflux"/>
</dbReference>
<evidence type="ECO:0000256" key="2">
    <source>
        <dbReference type="ARBA" id="ARBA00008873"/>
    </source>
</evidence>
<keyword evidence="6" id="KW-0406">Ion transport</keyword>
<evidence type="ECO:0000256" key="5">
    <source>
        <dbReference type="ARBA" id="ARBA00022989"/>
    </source>
</evidence>
<feature type="transmembrane region" description="Helical" evidence="9">
    <location>
        <begin position="117"/>
        <end position="135"/>
    </location>
</feature>
<feature type="domain" description="Cation efflux protein transmembrane" evidence="10">
    <location>
        <begin position="80"/>
        <end position="273"/>
    </location>
</feature>
<dbReference type="InterPro" id="IPR050681">
    <property type="entry name" value="CDF/SLC30A"/>
</dbReference>
<comment type="subcellular location">
    <subcellularLocation>
        <location evidence="1">Membrane</location>
        <topology evidence="1">Multi-pass membrane protein</topology>
    </subcellularLocation>
</comment>
<dbReference type="NCBIfam" id="TIGR01297">
    <property type="entry name" value="CDF"/>
    <property type="match status" value="1"/>
</dbReference>
<evidence type="ECO:0000313" key="13">
    <source>
        <dbReference type="Proteomes" id="UP000215145"/>
    </source>
</evidence>
<evidence type="ECO:0000259" key="11">
    <source>
        <dbReference type="Pfam" id="PF16916"/>
    </source>
</evidence>
<evidence type="ECO:0000256" key="8">
    <source>
        <dbReference type="SAM" id="MobiDB-lite"/>
    </source>
</evidence>
<dbReference type="Pfam" id="PF01545">
    <property type="entry name" value="Cation_efflux"/>
    <property type="match status" value="1"/>
</dbReference>
<feature type="transmembrane region" description="Helical" evidence="9">
    <location>
        <begin position="178"/>
        <end position="201"/>
    </location>
</feature>
<dbReference type="GO" id="GO:0005385">
    <property type="term" value="F:zinc ion transmembrane transporter activity"/>
    <property type="evidence" value="ECO:0007669"/>
    <property type="project" value="TreeGrafter"/>
</dbReference>
<dbReference type="SUPFAM" id="SSF161111">
    <property type="entry name" value="Cation efflux protein transmembrane domain-like"/>
    <property type="match status" value="1"/>
</dbReference>
<evidence type="ECO:0000256" key="7">
    <source>
        <dbReference type="ARBA" id="ARBA00023136"/>
    </source>
</evidence>
<evidence type="ECO:0000313" key="12">
    <source>
        <dbReference type="EMBL" id="OXM14876.1"/>
    </source>
</evidence>